<dbReference type="EMBL" id="JRYR02000001">
    <property type="protein sequence ID" value="OHX65787.1"/>
    <property type="molecule type" value="Genomic_DNA"/>
</dbReference>
<evidence type="ECO:0000313" key="2">
    <source>
        <dbReference type="Proteomes" id="UP000179797"/>
    </source>
</evidence>
<dbReference type="STRING" id="915059.NH26_05195"/>
<dbReference type="AlphaFoldDB" id="A0A1S1YXQ3"/>
<dbReference type="OrthoDB" id="667524at2"/>
<sequence>MNFVNQVSSALNKLMEGEVGKSLVLSLSSNTTRGVSLMKSKSNQASPEGNMVGWNPDNMNGGIDVFNNTLRDPFIGLGHELAHIQDTWDKTRDDSIWFSYINDKGRLDTVPNNEKYATYYENMIRNEHNIPLRASYGIGPNEMWDRNSMIINYITDESLFYPETNNPIINRLKINNE</sequence>
<name>A0A1S1YXQ3_FLAPC</name>
<gene>
    <name evidence="1" type="ORF">NH26_05195</name>
</gene>
<dbReference type="Pfam" id="PF14891">
    <property type="entry name" value="Peptidase_M91"/>
    <property type="match status" value="1"/>
</dbReference>
<comment type="caution">
    <text evidence="1">The sequence shown here is derived from an EMBL/GenBank/DDBJ whole genome shotgun (WGS) entry which is preliminary data.</text>
</comment>
<dbReference type="Proteomes" id="UP000179797">
    <property type="component" value="Unassembled WGS sequence"/>
</dbReference>
<proteinExistence type="predicted"/>
<accession>A0A1S1YXQ3</accession>
<evidence type="ECO:0000313" key="1">
    <source>
        <dbReference type="EMBL" id="OHX65787.1"/>
    </source>
</evidence>
<keyword evidence="2" id="KW-1185">Reference proteome</keyword>
<organism evidence="1 2">
    <name type="scientific">Flammeovirga pacifica</name>
    <dbReference type="NCBI Taxonomy" id="915059"/>
    <lineage>
        <taxon>Bacteria</taxon>
        <taxon>Pseudomonadati</taxon>
        <taxon>Bacteroidota</taxon>
        <taxon>Cytophagia</taxon>
        <taxon>Cytophagales</taxon>
        <taxon>Flammeovirgaceae</taxon>
        <taxon>Flammeovirga</taxon>
    </lineage>
</organism>
<reference evidence="1 2" key="1">
    <citation type="journal article" date="2012" name="Int. J. Syst. Evol. Microbiol.">
        <title>Flammeovirga pacifica sp. nov., isolated from deep-sea sediment.</title>
        <authorList>
            <person name="Xu H."/>
            <person name="Fu Y."/>
            <person name="Yang N."/>
            <person name="Ding Z."/>
            <person name="Lai Q."/>
            <person name="Zeng R."/>
        </authorList>
    </citation>
    <scope>NUCLEOTIDE SEQUENCE [LARGE SCALE GENOMIC DNA]</scope>
    <source>
        <strain evidence="2">DSM 24597 / LMG 26175 / WPAGA1</strain>
    </source>
</reference>
<dbReference type="InterPro" id="IPR028208">
    <property type="entry name" value="Effector_pro_NleD-like"/>
</dbReference>
<protein>
    <submittedName>
        <fullName evidence="1">Uncharacterized protein</fullName>
    </submittedName>
</protein>